<feature type="transmembrane region" description="Helical" evidence="3">
    <location>
        <begin position="101"/>
        <end position="121"/>
    </location>
</feature>
<keyword evidence="2" id="KW-1003">Cell membrane</keyword>
<evidence type="ECO:0000313" key="6">
    <source>
        <dbReference type="EMBL" id="MDR5604301.1"/>
    </source>
</evidence>
<evidence type="ECO:0000256" key="1">
    <source>
        <dbReference type="ARBA" id="ARBA00004236"/>
    </source>
</evidence>
<dbReference type="RefSeq" id="WP_309552597.1">
    <property type="nucleotide sequence ID" value="NZ_JAVJGV010000322.1"/>
</dbReference>
<evidence type="ECO:0000313" key="7">
    <source>
        <dbReference type="Proteomes" id="UP001255050"/>
    </source>
</evidence>
<gene>
    <name evidence="6" type="ORF">RCO12_12985</name>
</gene>
<feature type="non-terminal residue" evidence="6">
    <location>
        <position position="145"/>
    </location>
</feature>
<feature type="domain" description="Mechanosensitive ion channel MscS" evidence="4">
    <location>
        <begin position="119"/>
        <end position="145"/>
    </location>
</feature>
<keyword evidence="3" id="KW-0472">Membrane</keyword>
<evidence type="ECO:0000259" key="5">
    <source>
        <dbReference type="Pfam" id="PF21088"/>
    </source>
</evidence>
<proteinExistence type="predicted"/>
<evidence type="ECO:0000256" key="2">
    <source>
        <dbReference type="ARBA" id="ARBA00022475"/>
    </source>
</evidence>
<dbReference type="PANTHER" id="PTHR30460:SF0">
    <property type="entry name" value="MODERATE CONDUCTANCE MECHANOSENSITIVE CHANNEL YBIO"/>
    <property type="match status" value="1"/>
</dbReference>
<dbReference type="InterPro" id="IPR011014">
    <property type="entry name" value="MscS_channel_TM-2"/>
</dbReference>
<sequence>MNQLEAILKSMVQPLLDPETYSNLLTKLIIVLIYVLAAFIVVRILNKVIAQFFKVNNRSGKSTRAKRSKTLITLVQNVVGYIVWFITLTTVLSKFGISVEGVIASAGVVGLAVGFGAQTIVKDVITGFFIIFESQFDVGDYVKIN</sequence>
<dbReference type="EMBL" id="JAVJGV010000322">
    <property type="protein sequence ID" value="MDR5604301.1"/>
    <property type="molecule type" value="Genomic_DNA"/>
</dbReference>
<dbReference type="InterPro" id="IPR049142">
    <property type="entry name" value="MS_channel_1st"/>
</dbReference>
<keyword evidence="3" id="KW-1133">Transmembrane helix</keyword>
<protein>
    <submittedName>
        <fullName evidence="6">Mechanosensitive ion channel</fullName>
    </submittedName>
</protein>
<feature type="transmembrane region" description="Helical" evidence="3">
    <location>
        <begin position="71"/>
        <end position="95"/>
    </location>
</feature>
<comment type="subcellular location">
    <subcellularLocation>
        <location evidence="1">Cell membrane</location>
    </subcellularLocation>
</comment>
<dbReference type="SUPFAM" id="SSF82861">
    <property type="entry name" value="Mechanosensitive channel protein MscS (YggB), transmembrane region"/>
    <property type="match status" value="1"/>
</dbReference>
<reference evidence="6 7" key="1">
    <citation type="submission" date="2023-08" db="EMBL/GenBank/DDBJ databases">
        <title>Whole genome sequencing of Staphylococcus coagulans NN-2474.</title>
        <authorList>
            <person name="Kropotov V.S."/>
            <person name="Boriskina E.V."/>
            <person name="Gordinskaya N.A."/>
            <person name="Shkurkina I.S."/>
            <person name="Kryazhev D.V."/>
            <person name="Alekseeva A.E."/>
            <person name="Makhova M.A."/>
        </authorList>
    </citation>
    <scope>NUCLEOTIDE SEQUENCE [LARGE SCALE GENOMIC DNA]</scope>
    <source>
        <strain evidence="6 7">NN-2474</strain>
    </source>
</reference>
<dbReference type="InterPro" id="IPR045276">
    <property type="entry name" value="YbiO_bact"/>
</dbReference>
<keyword evidence="7" id="KW-1185">Reference proteome</keyword>
<feature type="transmembrane region" description="Helical" evidence="3">
    <location>
        <begin position="28"/>
        <end position="50"/>
    </location>
</feature>
<dbReference type="Proteomes" id="UP001255050">
    <property type="component" value="Unassembled WGS sequence"/>
</dbReference>
<dbReference type="Pfam" id="PF21088">
    <property type="entry name" value="MS_channel_1st"/>
    <property type="match status" value="1"/>
</dbReference>
<dbReference type="InterPro" id="IPR006685">
    <property type="entry name" value="MscS_channel_2nd"/>
</dbReference>
<comment type="caution">
    <text evidence="6">The sequence shown here is derived from an EMBL/GenBank/DDBJ whole genome shotgun (WGS) entry which is preliminary data.</text>
</comment>
<evidence type="ECO:0000256" key="3">
    <source>
        <dbReference type="SAM" id="Phobius"/>
    </source>
</evidence>
<evidence type="ECO:0000259" key="4">
    <source>
        <dbReference type="Pfam" id="PF00924"/>
    </source>
</evidence>
<dbReference type="PANTHER" id="PTHR30460">
    <property type="entry name" value="MODERATE CONDUCTANCE MECHANOSENSITIVE CHANNEL YBIO"/>
    <property type="match status" value="1"/>
</dbReference>
<dbReference type="Pfam" id="PF00924">
    <property type="entry name" value="MS_channel_2nd"/>
    <property type="match status" value="1"/>
</dbReference>
<name>A0ABU1F1P4_9STAP</name>
<keyword evidence="3" id="KW-0812">Transmembrane</keyword>
<dbReference type="Gene3D" id="1.10.287.1260">
    <property type="match status" value="1"/>
</dbReference>
<feature type="domain" description="Mechanosensitive ion channel transmembrane helices 2/3" evidence="5">
    <location>
        <begin position="81"/>
        <end position="118"/>
    </location>
</feature>
<accession>A0ABU1F1P4</accession>
<organism evidence="6 7">
    <name type="scientific">Staphylococcus coagulans</name>
    <dbReference type="NCBI Taxonomy" id="74706"/>
    <lineage>
        <taxon>Bacteria</taxon>
        <taxon>Bacillati</taxon>
        <taxon>Bacillota</taxon>
        <taxon>Bacilli</taxon>
        <taxon>Bacillales</taxon>
        <taxon>Staphylococcaceae</taxon>
        <taxon>Staphylococcus</taxon>
    </lineage>
</organism>